<dbReference type="EMBL" id="CP029529">
    <property type="protein sequence ID" value="AYU80943.1"/>
    <property type="molecule type" value="Genomic_DNA"/>
</dbReference>
<evidence type="ECO:0000256" key="5">
    <source>
        <dbReference type="SAM" id="MobiDB-lite"/>
    </source>
</evidence>
<feature type="compositionally biased region" description="Low complexity" evidence="5">
    <location>
        <begin position="50"/>
        <end position="71"/>
    </location>
</feature>
<dbReference type="VEuPathDB" id="TriTrypDB:LdBPK_301460.1"/>
<sequence length="553" mass="57952">MHSQRGSAAFGPPGGNRNNPATTNPAVTTRTRSIGRSTGAARDGVAGGPRSSVGRLRASSSSHTAAIARGGRPLGRGRAPTHPTLFGTRGRSPATMPGAGAGLSTAQDAIQAEMDALADEFYGSVPSRAPEDGTPSLRGASTRTVSADSPYYRADAGNGLTADTLRSTTSWYEGPADPAGRTFDASDSNLLCMDVLVPRAAASGAMGRTPAARTFGAAPPSASSPLCVVGSADHGLKVFDLCTMRELKTLYTKTCGHTEWVTACRFLSDRRVISGGMDSKLCLWNDVTRGGPGRCVDLLGHTGSISQVEVNECHGRFMAMSSSYDRTIRVWELDGIAGGREMGCLSGHKGPVTQFSWLETEVLSGDRQGTVKLWDVETAQCHLTASSKRGQIGSLAHLVHPDVGHLALFGDQGGALTVVDARGPSSAKPLFQDVLHRGGMVTFIRAPSPTAVSAPLIVTCGADKRIIVRDARHNFAEVCAITDHDDFVYSMEVIGNLLLSGAGNGRLLVHDVETGELLYELKANAAAVREMFASPSVLVAAGDDGNARVFDFM</sequence>
<feature type="region of interest" description="Disordered" evidence="5">
    <location>
        <begin position="1"/>
        <end position="105"/>
    </location>
</feature>
<dbReference type="SUPFAM" id="SSF50978">
    <property type="entry name" value="WD40 repeat-like"/>
    <property type="match status" value="1"/>
</dbReference>
<feature type="repeat" description="WD" evidence="4">
    <location>
        <begin position="345"/>
        <end position="384"/>
    </location>
</feature>
<keyword evidence="3" id="KW-0687">Ribonucleoprotein</keyword>
<dbReference type="InterPro" id="IPR036322">
    <property type="entry name" value="WD40_repeat_dom_sf"/>
</dbReference>
<dbReference type="VEuPathDB" id="TriTrypDB:LdCL_300019800"/>
<accession>A0A3Q8IHW0</accession>
<dbReference type="Gene3D" id="2.130.10.10">
    <property type="entry name" value="YVTN repeat-like/Quinoprotein amine dehydrogenase"/>
    <property type="match status" value="2"/>
</dbReference>
<evidence type="ECO:0000313" key="6">
    <source>
        <dbReference type="EMBL" id="AYU80943.1"/>
    </source>
</evidence>
<evidence type="ECO:0000256" key="3">
    <source>
        <dbReference type="ARBA" id="ARBA00022980"/>
    </source>
</evidence>
<evidence type="ECO:0000256" key="1">
    <source>
        <dbReference type="ARBA" id="ARBA00022574"/>
    </source>
</evidence>
<reference evidence="6 7" key="1">
    <citation type="journal article" date="2018" name="Sci. Rep.">
        <title>A complete Leishmania donovani reference genome identifies novel genetic variations associated with virulence.</title>
        <authorList>
            <person name="Lypaczewski P."/>
            <person name="Hoshizaki J."/>
            <person name="Zhang W.-W."/>
            <person name="McCall L.-I."/>
            <person name="Torcivia-Rodriguez J."/>
            <person name="Simonyan V."/>
            <person name="Kaur A."/>
            <person name="Dewar K."/>
            <person name="Matlashewski G."/>
        </authorList>
    </citation>
    <scope>NUCLEOTIDE SEQUENCE [LARGE SCALE GENOMIC DNA]</scope>
    <source>
        <strain evidence="6 7">LdCL</strain>
    </source>
</reference>
<dbReference type="SMART" id="SM00320">
    <property type="entry name" value="WD40"/>
    <property type="match status" value="6"/>
</dbReference>
<evidence type="ECO:0000256" key="2">
    <source>
        <dbReference type="ARBA" id="ARBA00022737"/>
    </source>
</evidence>
<dbReference type="GO" id="GO:0005840">
    <property type="term" value="C:ribosome"/>
    <property type="evidence" value="ECO:0007669"/>
    <property type="project" value="UniProtKB-KW"/>
</dbReference>
<dbReference type="InterPro" id="IPR015943">
    <property type="entry name" value="WD40/YVTN_repeat-like_dom_sf"/>
</dbReference>
<keyword evidence="3" id="KW-0689">Ribosomal protein</keyword>
<feature type="repeat" description="WD" evidence="4">
    <location>
        <begin position="298"/>
        <end position="334"/>
    </location>
</feature>
<name>A0A3Q8IHW0_LEIDO</name>
<evidence type="ECO:0000256" key="4">
    <source>
        <dbReference type="PROSITE-ProRule" id="PRU00221"/>
    </source>
</evidence>
<proteinExistence type="predicted"/>
<keyword evidence="2" id="KW-0677">Repeat</keyword>
<gene>
    <name evidence="6" type="ORF">LdCL_300019800</name>
</gene>
<dbReference type="FunFam" id="2.130.10.10:FF:003068">
    <property type="entry name" value="WD_domain_-_G-beta_repeat_-_putative"/>
    <property type="match status" value="1"/>
</dbReference>
<feature type="compositionally biased region" description="Low complexity" evidence="5">
    <location>
        <begin position="8"/>
        <end position="39"/>
    </location>
</feature>
<dbReference type="InterPro" id="IPR001680">
    <property type="entry name" value="WD40_rpt"/>
</dbReference>
<dbReference type="PANTHER" id="PTHR19848">
    <property type="entry name" value="WD40 REPEAT PROTEIN"/>
    <property type="match status" value="1"/>
</dbReference>
<keyword evidence="1 4" id="KW-0853">WD repeat</keyword>
<dbReference type="PROSITE" id="PS50082">
    <property type="entry name" value="WD_REPEATS_2"/>
    <property type="match status" value="3"/>
</dbReference>
<feature type="region of interest" description="Disordered" evidence="5">
    <location>
        <begin position="123"/>
        <end position="144"/>
    </location>
</feature>
<dbReference type="VEuPathDB" id="TriTrypDB:LDHU3_30.1860"/>
<evidence type="ECO:0000313" key="7">
    <source>
        <dbReference type="Proteomes" id="UP000274082"/>
    </source>
</evidence>
<organism evidence="6 7">
    <name type="scientific">Leishmania donovani</name>
    <dbReference type="NCBI Taxonomy" id="5661"/>
    <lineage>
        <taxon>Eukaryota</taxon>
        <taxon>Discoba</taxon>
        <taxon>Euglenozoa</taxon>
        <taxon>Kinetoplastea</taxon>
        <taxon>Metakinetoplastina</taxon>
        <taxon>Trypanosomatida</taxon>
        <taxon>Trypanosomatidae</taxon>
        <taxon>Leishmaniinae</taxon>
        <taxon>Leishmania</taxon>
    </lineage>
</organism>
<feature type="repeat" description="WD" evidence="4">
    <location>
        <begin position="254"/>
        <end position="285"/>
    </location>
</feature>
<dbReference type="PANTHER" id="PTHR19848:SF7">
    <property type="entry name" value="F-BOX AND WD-40 DOMAIN PROTEIN 7"/>
    <property type="match status" value="1"/>
</dbReference>
<dbReference type="FunFam" id="2.130.10.10:FF:002039">
    <property type="entry name" value="WD_domain_-_G-beta_repeat_-_putative"/>
    <property type="match status" value="1"/>
</dbReference>
<dbReference type="Proteomes" id="UP000274082">
    <property type="component" value="Chromosome 30"/>
</dbReference>
<dbReference type="AlphaFoldDB" id="A0A3Q8IHW0"/>
<dbReference type="PROSITE" id="PS00678">
    <property type="entry name" value="WD_REPEATS_1"/>
    <property type="match status" value="1"/>
</dbReference>
<dbReference type="OrthoDB" id="496at2759"/>
<protein>
    <submittedName>
        <fullName evidence="6">WD domain, G-beta repeat, putative</fullName>
    </submittedName>
</protein>
<dbReference type="PROSITE" id="PS50294">
    <property type="entry name" value="WD_REPEATS_REGION"/>
    <property type="match status" value="1"/>
</dbReference>
<dbReference type="Pfam" id="PF00400">
    <property type="entry name" value="WD40"/>
    <property type="match status" value="3"/>
</dbReference>
<dbReference type="InterPro" id="IPR019775">
    <property type="entry name" value="WD40_repeat_CS"/>
</dbReference>
<keyword evidence="7" id="KW-1185">Reference proteome</keyword>